<feature type="non-terminal residue" evidence="1">
    <location>
        <position position="1"/>
    </location>
</feature>
<dbReference type="Proteomes" id="UP000789405">
    <property type="component" value="Unassembled WGS sequence"/>
</dbReference>
<dbReference type="OrthoDB" id="2336871at2759"/>
<accession>A0A9N9PEU5</accession>
<dbReference type="PANTHER" id="PTHR34587">
    <property type="entry name" value="VWFA DOMAIN-CONTAINING PROTEIN"/>
    <property type="match status" value="1"/>
</dbReference>
<reference evidence="1" key="1">
    <citation type="submission" date="2021-06" db="EMBL/GenBank/DDBJ databases">
        <authorList>
            <person name="Kallberg Y."/>
            <person name="Tangrot J."/>
            <person name="Rosling A."/>
        </authorList>
    </citation>
    <scope>NUCLEOTIDE SEQUENCE</scope>
    <source>
        <strain evidence="1">MA453B</strain>
    </source>
</reference>
<comment type="caution">
    <text evidence="1">The sequence shown here is derived from an EMBL/GenBank/DDBJ whole genome shotgun (WGS) entry which is preliminary data.</text>
</comment>
<keyword evidence="2" id="KW-1185">Reference proteome</keyword>
<evidence type="ECO:0000313" key="1">
    <source>
        <dbReference type="EMBL" id="CAG8819095.1"/>
    </source>
</evidence>
<dbReference type="AlphaFoldDB" id="A0A9N9PEU5"/>
<sequence length="114" mass="12709">FFDNPDNQYYKFAQQLGKNGVIDRHSHITIQNIGNINTNTPPNAKNFEFFKGLNDLANNAVLTIAVVQKDSKTPGLTARSYRVYTISSSFGHQPVLMLVAQCGAQDDCVRFTVK</sequence>
<dbReference type="PANTHER" id="PTHR34587:SF2">
    <property type="entry name" value="G-PROTEIN COUPLED RECEPTORS FAMILY 1 PROFILE DOMAIN-CONTAINING PROTEIN"/>
    <property type="match status" value="1"/>
</dbReference>
<evidence type="ECO:0000313" key="2">
    <source>
        <dbReference type="Proteomes" id="UP000789405"/>
    </source>
</evidence>
<dbReference type="EMBL" id="CAJVPY010057451">
    <property type="protein sequence ID" value="CAG8819095.1"/>
    <property type="molecule type" value="Genomic_DNA"/>
</dbReference>
<proteinExistence type="predicted"/>
<gene>
    <name evidence="1" type="ORF">DERYTH_LOCUS26729</name>
</gene>
<protein>
    <submittedName>
        <fullName evidence="1">7261_t:CDS:1</fullName>
    </submittedName>
</protein>
<organism evidence="1 2">
    <name type="scientific">Dentiscutata erythropus</name>
    <dbReference type="NCBI Taxonomy" id="1348616"/>
    <lineage>
        <taxon>Eukaryota</taxon>
        <taxon>Fungi</taxon>
        <taxon>Fungi incertae sedis</taxon>
        <taxon>Mucoromycota</taxon>
        <taxon>Glomeromycotina</taxon>
        <taxon>Glomeromycetes</taxon>
        <taxon>Diversisporales</taxon>
        <taxon>Gigasporaceae</taxon>
        <taxon>Dentiscutata</taxon>
    </lineage>
</organism>
<dbReference type="InterPro" id="IPR053216">
    <property type="entry name" value="Appressorial_penetr-assoc"/>
</dbReference>
<name>A0A9N9PEU5_9GLOM</name>